<gene>
    <name evidence="1" type="ORF">MANES_03G135900</name>
</gene>
<dbReference type="EMBL" id="CM004389">
    <property type="protein sequence ID" value="OAY55202.1"/>
    <property type="molecule type" value="Genomic_DNA"/>
</dbReference>
<proteinExistence type="predicted"/>
<sequence>MRSTTYETSKYVNHKYVTWKHSAQMECKNLVSIRSRGLGLFGLKKAKPKCKISTQIQYGNVWKISYLS</sequence>
<name>A0A2C9W781_MANES</name>
<dbReference type="AlphaFoldDB" id="A0A2C9W781"/>
<organism evidence="1">
    <name type="scientific">Manihot esculenta</name>
    <name type="common">Cassava</name>
    <name type="synonym">Jatropha manihot</name>
    <dbReference type="NCBI Taxonomy" id="3983"/>
    <lineage>
        <taxon>Eukaryota</taxon>
        <taxon>Viridiplantae</taxon>
        <taxon>Streptophyta</taxon>
        <taxon>Embryophyta</taxon>
        <taxon>Tracheophyta</taxon>
        <taxon>Spermatophyta</taxon>
        <taxon>Magnoliopsida</taxon>
        <taxon>eudicotyledons</taxon>
        <taxon>Gunneridae</taxon>
        <taxon>Pentapetalae</taxon>
        <taxon>rosids</taxon>
        <taxon>fabids</taxon>
        <taxon>Malpighiales</taxon>
        <taxon>Euphorbiaceae</taxon>
        <taxon>Crotonoideae</taxon>
        <taxon>Manihoteae</taxon>
        <taxon>Manihot</taxon>
    </lineage>
</organism>
<protein>
    <submittedName>
        <fullName evidence="1">Uncharacterized protein</fullName>
    </submittedName>
</protein>
<reference evidence="1" key="1">
    <citation type="submission" date="2016-02" db="EMBL/GenBank/DDBJ databases">
        <title>WGS assembly of Manihot esculenta.</title>
        <authorList>
            <person name="Bredeson J.V."/>
            <person name="Prochnik S.E."/>
            <person name="Lyons J.B."/>
            <person name="Schmutz J."/>
            <person name="Grimwood J."/>
            <person name="Vrebalov J."/>
            <person name="Bart R.S."/>
            <person name="Amuge T."/>
            <person name="Ferguson M.E."/>
            <person name="Green R."/>
            <person name="Putnam N."/>
            <person name="Stites J."/>
            <person name="Rounsley S."/>
            <person name="Rokhsar D.S."/>
        </authorList>
    </citation>
    <scope>NUCLEOTIDE SEQUENCE [LARGE SCALE GENOMIC DNA]</scope>
    <source>
        <tissue evidence="1">Leaf</tissue>
    </source>
</reference>
<evidence type="ECO:0000313" key="1">
    <source>
        <dbReference type="EMBL" id="OAY55202.1"/>
    </source>
</evidence>
<accession>A0A2C9W781</accession>